<organism evidence="1 2">
    <name type="scientific">Portunus trituberculatus</name>
    <name type="common">Swimming crab</name>
    <name type="synonym">Neptunus trituberculatus</name>
    <dbReference type="NCBI Taxonomy" id="210409"/>
    <lineage>
        <taxon>Eukaryota</taxon>
        <taxon>Metazoa</taxon>
        <taxon>Ecdysozoa</taxon>
        <taxon>Arthropoda</taxon>
        <taxon>Crustacea</taxon>
        <taxon>Multicrustacea</taxon>
        <taxon>Malacostraca</taxon>
        <taxon>Eumalacostraca</taxon>
        <taxon>Eucarida</taxon>
        <taxon>Decapoda</taxon>
        <taxon>Pleocyemata</taxon>
        <taxon>Brachyura</taxon>
        <taxon>Eubrachyura</taxon>
        <taxon>Portunoidea</taxon>
        <taxon>Portunidae</taxon>
        <taxon>Portuninae</taxon>
        <taxon>Portunus</taxon>
    </lineage>
</organism>
<sequence>MSLVNTKHSGWRGAAVSLSSFKSVRKALATTAPQGDVLPIESPGLVGEYLLVQYYVRRQLCSLPNCPGLPTLDLGTPSWRVEEAKASALGTPVVGDGAGGSHAHR</sequence>
<gene>
    <name evidence="1" type="ORF">E2C01_010978</name>
</gene>
<reference evidence="1 2" key="1">
    <citation type="submission" date="2019-05" db="EMBL/GenBank/DDBJ databases">
        <title>Another draft genome of Portunus trituberculatus and its Hox gene families provides insights of decapod evolution.</title>
        <authorList>
            <person name="Jeong J.-H."/>
            <person name="Song I."/>
            <person name="Kim S."/>
            <person name="Choi T."/>
            <person name="Kim D."/>
            <person name="Ryu S."/>
            <person name="Kim W."/>
        </authorList>
    </citation>
    <scope>NUCLEOTIDE SEQUENCE [LARGE SCALE GENOMIC DNA]</scope>
    <source>
        <tissue evidence="1">Muscle</tissue>
    </source>
</reference>
<evidence type="ECO:0000313" key="1">
    <source>
        <dbReference type="EMBL" id="MPC18103.1"/>
    </source>
</evidence>
<dbReference type="Proteomes" id="UP000324222">
    <property type="component" value="Unassembled WGS sequence"/>
</dbReference>
<accession>A0A5B7DA59</accession>
<dbReference type="AlphaFoldDB" id="A0A5B7DA59"/>
<proteinExistence type="predicted"/>
<evidence type="ECO:0000313" key="2">
    <source>
        <dbReference type="Proteomes" id="UP000324222"/>
    </source>
</evidence>
<dbReference type="EMBL" id="VSRR010000647">
    <property type="protein sequence ID" value="MPC18103.1"/>
    <property type="molecule type" value="Genomic_DNA"/>
</dbReference>
<comment type="caution">
    <text evidence="1">The sequence shown here is derived from an EMBL/GenBank/DDBJ whole genome shotgun (WGS) entry which is preliminary data.</text>
</comment>
<keyword evidence="2" id="KW-1185">Reference proteome</keyword>
<protein>
    <submittedName>
        <fullName evidence="1">Uncharacterized protein</fullName>
    </submittedName>
</protein>
<name>A0A5B7DA59_PORTR</name>